<dbReference type="EnsemblMetazoa" id="HelroT163009">
    <property type="protein sequence ID" value="HelroP163009"/>
    <property type="gene ID" value="HelroG163009"/>
</dbReference>
<proteinExistence type="predicted"/>
<dbReference type="KEGG" id="hro:HELRODRAFT_163009"/>
<dbReference type="GeneID" id="20199900"/>
<gene>
    <name evidence="4" type="primary">20199900</name>
    <name evidence="3" type="ORF">HELRODRAFT_163009</name>
</gene>
<name>T1ETK0_HELRO</name>
<reference evidence="4" key="3">
    <citation type="submission" date="2015-06" db="UniProtKB">
        <authorList>
            <consortium name="EnsemblMetazoa"/>
        </authorList>
    </citation>
    <scope>IDENTIFICATION</scope>
</reference>
<reference evidence="3 5" key="2">
    <citation type="journal article" date="2013" name="Nature">
        <title>Insights into bilaterian evolution from three spiralian genomes.</title>
        <authorList>
            <person name="Simakov O."/>
            <person name="Marletaz F."/>
            <person name="Cho S.J."/>
            <person name="Edsinger-Gonzales E."/>
            <person name="Havlak P."/>
            <person name="Hellsten U."/>
            <person name="Kuo D.H."/>
            <person name="Larsson T."/>
            <person name="Lv J."/>
            <person name="Arendt D."/>
            <person name="Savage R."/>
            <person name="Osoegawa K."/>
            <person name="de Jong P."/>
            <person name="Grimwood J."/>
            <person name="Chapman J.A."/>
            <person name="Shapiro H."/>
            <person name="Aerts A."/>
            <person name="Otillar R.P."/>
            <person name="Terry A.Y."/>
            <person name="Boore J.L."/>
            <person name="Grigoriev I.V."/>
            <person name="Lindberg D.R."/>
            <person name="Seaver E.C."/>
            <person name="Weisblat D.A."/>
            <person name="Putnam N.H."/>
            <person name="Rokhsar D.S."/>
        </authorList>
    </citation>
    <scope>NUCLEOTIDE SEQUENCE</scope>
</reference>
<keyword evidence="2" id="KW-0472">Membrane</keyword>
<dbReference type="RefSeq" id="XP_009023297.1">
    <property type="nucleotide sequence ID" value="XM_009025049.1"/>
</dbReference>
<evidence type="ECO:0000256" key="2">
    <source>
        <dbReference type="SAM" id="Phobius"/>
    </source>
</evidence>
<sequence length="122" mass="13947">MSGPCCKQTRLQFKIKKGAKSSQSDTFKQFNNKEYFSANCQGVEKSSVNLKRSYAAKCECPTNGFSHQDENQKNQKSTGYSPPEASMEVADRPRRNLNYKKVILLSIARTICIPYCLYMLHY</sequence>
<feature type="region of interest" description="Disordered" evidence="1">
    <location>
        <begin position="62"/>
        <end position="92"/>
    </location>
</feature>
<organism evidence="4 5">
    <name type="scientific">Helobdella robusta</name>
    <name type="common">Californian leech</name>
    <dbReference type="NCBI Taxonomy" id="6412"/>
    <lineage>
        <taxon>Eukaryota</taxon>
        <taxon>Metazoa</taxon>
        <taxon>Spiralia</taxon>
        <taxon>Lophotrochozoa</taxon>
        <taxon>Annelida</taxon>
        <taxon>Clitellata</taxon>
        <taxon>Hirudinea</taxon>
        <taxon>Rhynchobdellida</taxon>
        <taxon>Glossiphoniidae</taxon>
        <taxon>Helobdella</taxon>
    </lineage>
</organism>
<dbReference type="Proteomes" id="UP000015101">
    <property type="component" value="Unassembled WGS sequence"/>
</dbReference>
<accession>T1ETK0</accession>
<dbReference type="HOGENOM" id="CLU_2029203_0_0_1"/>
<dbReference type="InParanoid" id="T1ETK0"/>
<keyword evidence="2" id="KW-1133">Transmembrane helix</keyword>
<evidence type="ECO:0000313" key="3">
    <source>
        <dbReference type="EMBL" id="ESN99460.1"/>
    </source>
</evidence>
<reference evidence="5" key="1">
    <citation type="submission" date="2012-12" db="EMBL/GenBank/DDBJ databases">
        <authorList>
            <person name="Hellsten U."/>
            <person name="Grimwood J."/>
            <person name="Chapman J.A."/>
            <person name="Shapiro H."/>
            <person name="Aerts A."/>
            <person name="Otillar R.P."/>
            <person name="Terry A.Y."/>
            <person name="Boore J.L."/>
            <person name="Simakov O."/>
            <person name="Marletaz F."/>
            <person name="Cho S.-J."/>
            <person name="Edsinger-Gonzales E."/>
            <person name="Havlak P."/>
            <person name="Kuo D.-H."/>
            <person name="Larsson T."/>
            <person name="Lv J."/>
            <person name="Arendt D."/>
            <person name="Savage R."/>
            <person name="Osoegawa K."/>
            <person name="de Jong P."/>
            <person name="Lindberg D.R."/>
            <person name="Seaver E.C."/>
            <person name="Weisblat D.A."/>
            <person name="Putnam N.H."/>
            <person name="Grigoriev I.V."/>
            <person name="Rokhsar D.S."/>
        </authorList>
    </citation>
    <scope>NUCLEOTIDE SEQUENCE</scope>
</reference>
<keyword evidence="2" id="KW-0812">Transmembrane</keyword>
<keyword evidence="5" id="KW-1185">Reference proteome</keyword>
<protein>
    <submittedName>
        <fullName evidence="3 4">Uncharacterized protein</fullName>
    </submittedName>
</protein>
<evidence type="ECO:0000313" key="4">
    <source>
        <dbReference type="EnsemblMetazoa" id="HelroP163009"/>
    </source>
</evidence>
<feature type="transmembrane region" description="Helical" evidence="2">
    <location>
        <begin position="102"/>
        <end position="120"/>
    </location>
</feature>
<evidence type="ECO:0000313" key="5">
    <source>
        <dbReference type="Proteomes" id="UP000015101"/>
    </source>
</evidence>
<dbReference type="CTD" id="20199900"/>
<dbReference type="AlphaFoldDB" id="T1ETK0"/>
<dbReference type="EMBL" id="AMQM01001263">
    <property type="status" value="NOT_ANNOTATED_CDS"/>
    <property type="molecule type" value="Genomic_DNA"/>
</dbReference>
<dbReference type="EMBL" id="KB097143">
    <property type="protein sequence ID" value="ESN99460.1"/>
    <property type="molecule type" value="Genomic_DNA"/>
</dbReference>
<evidence type="ECO:0000256" key="1">
    <source>
        <dbReference type="SAM" id="MobiDB-lite"/>
    </source>
</evidence>